<comment type="caution">
    <text evidence="3">The sequence shown here is derived from an EMBL/GenBank/DDBJ whole genome shotgun (WGS) entry which is preliminary data.</text>
</comment>
<sequence length="189" mass="21421">MSGNDEKWRLFIAVPLSLEVKQKLEAWCREQKAFLPFKKWVHAGDYHITVQFLGDTSPKRLDELTASIERAAKGAIPFGLQAMGIGTFGRPSSPSVLWAGVRGEVTELESLHSKVTSENRSLGFEPEERRFSPHITLARKFREETQIDPQSLQALSADFGHWTADRLVIYRTHMHERPMYEVVGTAELG</sequence>
<dbReference type="InterPro" id="IPR004175">
    <property type="entry name" value="RNA_CPDase"/>
</dbReference>
<protein>
    <recommendedName>
        <fullName evidence="2">RNA 2',3'-cyclic phosphodiesterase</fullName>
        <shortName evidence="2">RNA 2',3'-CPDase</shortName>
        <ecNumber evidence="2">3.1.4.58</ecNumber>
    </recommendedName>
</protein>
<dbReference type="HAMAP" id="MF_01940">
    <property type="entry name" value="RNA_CPDase"/>
    <property type="match status" value="1"/>
</dbReference>
<dbReference type="NCBIfam" id="TIGR02258">
    <property type="entry name" value="2_5_ligase"/>
    <property type="match status" value="1"/>
</dbReference>
<proteinExistence type="inferred from homology"/>
<dbReference type="EC" id="3.1.4.58" evidence="2"/>
<dbReference type="Proteomes" id="UP001516620">
    <property type="component" value="Unassembled WGS sequence"/>
</dbReference>
<dbReference type="Gene3D" id="3.90.1140.10">
    <property type="entry name" value="Cyclic phosphodiesterase"/>
    <property type="match status" value="1"/>
</dbReference>
<feature type="short sequence motif" description="HXTX 1" evidence="2">
    <location>
        <begin position="47"/>
        <end position="50"/>
    </location>
</feature>
<evidence type="ECO:0000313" key="4">
    <source>
        <dbReference type="Proteomes" id="UP001516620"/>
    </source>
</evidence>
<evidence type="ECO:0000256" key="1">
    <source>
        <dbReference type="ARBA" id="ARBA00022801"/>
    </source>
</evidence>
<dbReference type="PANTHER" id="PTHR35561:SF1">
    <property type="entry name" value="RNA 2',3'-CYCLIC PHOSPHODIESTERASE"/>
    <property type="match status" value="1"/>
</dbReference>
<feature type="active site" description="Proton donor" evidence="2">
    <location>
        <position position="47"/>
    </location>
</feature>
<reference evidence="3 4" key="1">
    <citation type="submission" date="2021-01" db="EMBL/GenBank/DDBJ databases">
        <title>Paenibacillus sp.nov. isolated from the rhizosphere soil of tomato plant.</title>
        <authorList>
            <person name="Thin K.K."/>
            <person name="Zhang X."/>
            <person name="He S."/>
        </authorList>
    </citation>
    <scope>NUCLEOTIDE SEQUENCE [LARGE SCALE GENOMIC DNA]</scope>
    <source>
        <strain evidence="3 4">DXFW5</strain>
    </source>
</reference>
<keyword evidence="4" id="KW-1185">Reference proteome</keyword>
<comment type="catalytic activity">
    <reaction evidence="2">
        <text>a 3'-end 2',3'-cyclophospho-ribonucleotide-RNA + H2O = a 3'-end 2'-phospho-ribonucleotide-RNA + H(+)</text>
        <dbReference type="Rhea" id="RHEA:11828"/>
        <dbReference type="Rhea" id="RHEA-COMP:10464"/>
        <dbReference type="Rhea" id="RHEA-COMP:17353"/>
        <dbReference type="ChEBI" id="CHEBI:15377"/>
        <dbReference type="ChEBI" id="CHEBI:15378"/>
        <dbReference type="ChEBI" id="CHEBI:83064"/>
        <dbReference type="ChEBI" id="CHEBI:173113"/>
        <dbReference type="EC" id="3.1.4.58"/>
    </reaction>
</comment>
<dbReference type="PANTHER" id="PTHR35561">
    <property type="entry name" value="RNA 2',3'-CYCLIC PHOSPHODIESTERASE"/>
    <property type="match status" value="1"/>
</dbReference>
<feature type="active site" description="Proton acceptor" evidence="2">
    <location>
        <position position="134"/>
    </location>
</feature>
<dbReference type="InterPro" id="IPR009097">
    <property type="entry name" value="Cyclic_Pdiesterase"/>
</dbReference>
<organism evidence="3 4">
    <name type="scientific">Paenibacillus rhizolycopersici</name>
    <dbReference type="NCBI Taxonomy" id="2780073"/>
    <lineage>
        <taxon>Bacteria</taxon>
        <taxon>Bacillati</taxon>
        <taxon>Bacillota</taxon>
        <taxon>Bacilli</taxon>
        <taxon>Bacillales</taxon>
        <taxon>Paenibacillaceae</taxon>
        <taxon>Paenibacillus</taxon>
    </lineage>
</organism>
<dbReference type="Pfam" id="PF13563">
    <property type="entry name" value="2_5_RNA_ligase2"/>
    <property type="match status" value="1"/>
</dbReference>
<evidence type="ECO:0000313" key="3">
    <source>
        <dbReference type="EMBL" id="MBM6994331.1"/>
    </source>
</evidence>
<dbReference type="RefSeq" id="WP_193415573.1">
    <property type="nucleotide sequence ID" value="NZ_JADCNN020000001.1"/>
</dbReference>
<dbReference type="SUPFAM" id="SSF55144">
    <property type="entry name" value="LigT-like"/>
    <property type="match status" value="1"/>
</dbReference>
<feature type="short sequence motif" description="HXTX 2" evidence="2">
    <location>
        <begin position="134"/>
        <end position="137"/>
    </location>
</feature>
<comment type="similarity">
    <text evidence="2">Belongs to the 2H phosphoesterase superfamily. ThpR family.</text>
</comment>
<comment type="function">
    <text evidence="2">Hydrolyzes RNA 2',3'-cyclic phosphodiester to an RNA 2'-phosphomonoester.</text>
</comment>
<accession>A0ABS2H1A9</accession>
<name>A0ABS2H1A9_9BACL</name>
<gene>
    <name evidence="3" type="primary">thpR</name>
    <name evidence="3" type="ORF">IM700_001485</name>
</gene>
<keyword evidence="1 2" id="KW-0378">Hydrolase</keyword>
<evidence type="ECO:0000256" key="2">
    <source>
        <dbReference type="HAMAP-Rule" id="MF_01940"/>
    </source>
</evidence>
<dbReference type="EMBL" id="JADCNN020000001">
    <property type="protein sequence ID" value="MBM6994331.1"/>
    <property type="molecule type" value="Genomic_DNA"/>
</dbReference>